<keyword evidence="1" id="KW-1133">Transmembrane helix</keyword>
<gene>
    <name evidence="2" type="primary">106092232</name>
</gene>
<evidence type="ECO:0000313" key="2">
    <source>
        <dbReference type="EnsemblMetazoa" id="SCAU012310-PA"/>
    </source>
</evidence>
<dbReference type="VEuPathDB" id="VectorBase:SCAU012310"/>
<proteinExistence type="predicted"/>
<dbReference type="KEGG" id="scac:106092232"/>
<protein>
    <submittedName>
        <fullName evidence="2">Uncharacterized protein</fullName>
    </submittedName>
</protein>
<name>A0A1I8PYR8_STOCA</name>
<accession>A0A1I8PYR8</accession>
<keyword evidence="3" id="KW-1185">Reference proteome</keyword>
<feature type="transmembrane region" description="Helical" evidence="1">
    <location>
        <begin position="78"/>
        <end position="102"/>
    </location>
</feature>
<feature type="transmembrane region" description="Helical" evidence="1">
    <location>
        <begin position="12"/>
        <end position="34"/>
    </location>
</feature>
<evidence type="ECO:0000313" key="3">
    <source>
        <dbReference type="Proteomes" id="UP000095300"/>
    </source>
</evidence>
<keyword evidence="1" id="KW-0472">Membrane</keyword>
<reference evidence="2" key="1">
    <citation type="submission" date="2020-05" db="UniProtKB">
        <authorList>
            <consortium name="EnsemblMetazoa"/>
        </authorList>
    </citation>
    <scope>IDENTIFICATION</scope>
    <source>
        <strain evidence="2">USDA</strain>
    </source>
</reference>
<feature type="transmembrane region" description="Helical" evidence="1">
    <location>
        <begin position="114"/>
        <end position="133"/>
    </location>
</feature>
<dbReference type="EnsemblMetazoa" id="SCAU012310-RA">
    <property type="protein sequence ID" value="SCAU012310-PA"/>
    <property type="gene ID" value="SCAU012310"/>
</dbReference>
<dbReference type="AlphaFoldDB" id="A0A1I8PYR8"/>
<dbReference type="Proteomes" id="UP000095300">
    <property type="component" value="Unassembled WGS sequence"/>
</dbReference>
<feature type="transmembrane region" description="Helical" evidence="1">
    <location>
        <begin position="145"/>
        <end position="168"/>
    </location>
</feature>
<sequence length="201" mass="22460">MGRCNCRTYSLVVGIIEMLVCVIFIISSLTIITLHCILSQDGNKKTFNTTMGILGTDIYGGNTLDEVTKVKDKEEVNVMSIIAFSIGCFIVLLLAALLVIGILRDRPNLMAPYIYADFLFIGLMVLGTIFGPFLDENQELSTGEIVLNLISDILYTAFTILLFTPIYIHYRRMRDNQDQSEQLALRSSTVNQVRYVQGGDV</sequence>
<organism evidence="2 3">
    <name type="scientific">Stomoxys calcitrans</name>
    <name type="common">Stable fly</name>
    <name type="synonym">Conops calcitrans</name>
    <dbReference type="NCBI Taxonomy" id="35570"/>
    <lineage>
        <taxon>Eukaryota</taxon>
        <taxon>Metazoa</taxon>
        <taxon>Ecdysozoa</taxon>
        <taxon>Arthropoda</taxon>
        <taxon>Hexapoda</taxon>
        <taxon>Insecta</taxon>
        <taxon>Pterygota</taxon>
        <taxon>Neoptera</taxon>
        <taxon>Endopterygota</taxon>
        <taxon>Diptera</taxon>
        <taxon>Brachycera</taxon>
        <taxon>Muscomorpha</taxon>
        <taxon>Muscoidea</taxon>
        <taxon>Muscidae</taxon>
        <taxon>Stomoxys</taxon>
    </lineage>
</organism>
<evidence type="ECO:0000256" key="1">
    <source>
        <dbReference type="SAM" id="Phobius"/>
    </source>
</evidence>
<keyword evidence="1" id="KW-0812">Transmembrane</keyword>